<evidence type="ECO:0000256" key="6">
    <source>
        <dbReference type="ARBA" id="ARBA00023204"/>
    </source>
</evidence>
<dbReference type="NCBIfam" id="TIGR00613">
    <property type="entry name" value="reco"/>
    <property type="match status" value="1"/>
</dbReference>
<comment type="function">
    <text evidence="1 8">Involved in DNA repair and RecF pathway recombination.</text>
</comment>
<dbReference type="InterPro" id="IPR003717">
    <property type="entry name" value="RecO"/>
</dbReference>
<evidence type="ECO:0000256" key="5">
    <source>
        <dbReference type="ARBA" id="ARBA00023172"/>
    </source>
</evidence>
<dbReference type="Gene3D" id="2.40.50.140">
    <property type="entry name" value="Nucleic acid-binding proteins"/>
    <property type="match status" value="1"/>
</dbReference>
<evidence type="ECO:0000256" key="9">
    <source>
        <dbReference type="SAM" id="MobiDB-lite"/>
    </source>
</evidence>
<keyword evidence="5 8" id="KW-0233">DNA recombination</keyword>
<accession>A0ABW9QUC5</accession>
<dbReference type="InterPro" id="IPR022572">
    <property type="entry name" value="DNA_rep/recomb_RecO_N"/>
</dbReference>
<feature type="region of interest" description="Disordered" evidence="9">
    <location>
        <begin position="1"/>
        <end position="38"/>
    </location>
</feature>
<dbReference type="Proteomes" id="UP000437736">
    <property type="component" value="Unassembled WGS sequence"/>
</dbReference>
<dbReference type="InterPro" id="IPR037278">
    <property type="entry name" value="ARFGAP/RecO"/>
</dbReference>
<comment type="similarity">
    <text evidence="2 8">Belongs to the RecO family.</text>
</comment>
<protein>
    <recommendedName>
        <fullName evidence="3 8">DNA repair protein RecO</fullName>
    </recommendedName>
    <alternativeName>
        <fullName evidence="7 8">Recombination protein O</fullName>
    </alternativeName>
</protein>
<proteinExistence type="inferred from homology"/>
<dbReference type="SUPFAM" id="SSF57863">
    <property type="entry name" value="ArfGap/RecO-like zinc finger"/>
    <property type="match status" value="1"/>
</dbReference>
<reference evidence="11 12" key="1">
    <citation type="submission" date="2019-11" db="EMBL/GenBank/DDBJ databases">
        <title>Acidiferrimicrobium australis gen. nov., sp. nov., an acidophilic and obligately heterotrophic, member of the Actinobacteria that catalyses dissimilatory oxido- reduction of iron isolated from metal-rich acidic water in Chile.</title>
        <authorList>
            <person name="Gonzalez D."/>
            <person name="Huber K."/>
            <person name="Hedrich S."/>
            <person name="Rojas-Villalobos C."/>
            <person name="Quatrini R."/>
            <person name="Dinamarca M.A."/>
            <person name="Schwarz A."/>
            <person name="Canales C."/>
            <person name="Nancucheo I."/>
        </authorList>
    </citation>
    <scope>NUCLEOTIDE SEQUENCE [LARGE SCALE GENOMIC DNA]</scope>
    <source>
        <strain evidence="11 12">USS-CCA1</strain>
    </source>
</reference>
<dbReference type="Pfam" id="PF11967">
    <property type="entry name" value="RecO_N"/>
    <property type="match status" value="1"/>
</dbReference>
<feature type="domain" description="DNA replication/recombination mediator RecO N-terminal" evidence="10">
    <location>
        <begin position="44"/>
        <end position="119"/>
    </location>
</feature>
<dbReference type="Gene3D" id="1.20.1440.120">
    <property type="entry name" value="Recombination protein O, C-terminal domain"/>
    <property type="match status" value="1"/>
</dbReference>
<evidence type="ECO:0000313" key="11">
    <source>
        <dbReference type="EMBL" id="MST33465.1"/>
    </source>
</evidence>
<dbReference type="PANTHER" id="PTHR33991">
    <property type="entry name" value="DNA REPAIR PROTEIN RECO"/>
    <property type="match status" value="1"/>
</dbReference>
<dbReference type="HAMAP" id="MF_00201">
    <property type="entry name" value="RecO"/>
    <property type="match status" value="1"/>
</dbReference>
<dbReference type="InterPro" id="IPR012340">
    <property type="entry name" value="NA-bd_OB-fold"/>
</dbReference>
<evidence type="ECO:0000256" key="4">
    <source>
        <dbReference type="ARBA" id="ARBA00022763"/>
    </source>
</evidence>
<evidence type="ECO:0000256" key="8">
    <source>
        <dbReference type="HAMAP-Rule" id="MF_00201"/>
    </source>
</evidence>
<evidence type="ECO:0000256" key="3">
    <source>
        <dbReference type="ARBA" id="ARBA00021310"/>
    </source>
</evidence>
<dbReference type="SUPFAM" id="SSF50249">
    <property type="entry name" value="Nucleic acid-binding proteins"/>
    <property type="match status" value="1"/>
</dbReference>
<evidence type="ECO:0000313" key="12">
    <source>
        <dbReference type="Proteomes" id="UP000437736"/>
    </source>
</evidence>
<name>A0ABW9QUC5_9ACTN</name>
<gene>
    <name evidence="8 11" type="primary">recO</name>
    <name evidence="11" type="ORF">GHK86_12135</name>
</gene>
<dbReference type="InterPro" id="IPR042242">
    <property type="entry name" value="RecO_C"/>
</dbReference>
<keyword evidence="6 8" id="KW-0234">DNA repair</keyword>
<evidence type="ECO:0000256" key="2">
    <source>
        <dbReference type="ARBA" id="ARBA00007452"/>
    </source>
</evidence>
<evidence type="ECO:0000259" key="10">
    <source>
        <dbReference type="Pfam" id="PF11967"/>
    </source>
</evidence>
<evidence type="ECO:0000256" key="1">
    <source>
        <dbReference type="ARBA" id="ARBA00003065"/>
    </source>
</evidence>
<sequence length="284" mass="29904">MAGLPSRAPAGGDPRVPGPGPPLRQHRPPRRHPELSGGRVVGLYRDEAVVLRTYKLGESDRIVVLLTAGRGKLRAVAKGVRRTGSRLGGRLEPGTHVQLQLYEGRELDVVTQAEAVDQFRAIRGDLARLRDALALLEAVDQVGREGEADARLFAMLLGGLRTLATRPAPLVVAGFYWKLLALEGTAPMVDACVRCGAGSGLVALDLAEGGAVCRACLPTGGGRRAVSPEALALVARILGGDLAGALATPTGPLAAEVTDLATQALEAHLERRLRVPRLLDRSPH</sequence>
<keyword evidence="12" id="KW-1185">Reference proteome</keyword>
<organism evidence="11 12">
    <name type="scientific">Acidiferrimicrobium australe</name>
    <dbReference type="NCBI Taxonomy" id="2664430"/>
    <lineage>
        <taxon>Bacteria</taxon>
        <taxon>Bacillati</taxon>
        <taxon>Actinomycetota</taxon>
        <taxon>Acidimicrobiia</taxon>
        <taxon>Acidimicrobiales</taxon>
        <taxon>Acidimicrobiaceae</taxon>
        <taxon>Acidiferrimicrobium</taxon>
    </lineage>
</organism>
<dbReference type="PANTHER" id="PTHR33991:SF1">
    <property type="entry name" value="DNA REPAIR PROTEIN RECO"/>
    <property type="match status" value="1"/>
</dbReference>
<dbReference type="Gene3D" id="6.20.220.20">
    <property type="entry name" value="Recombination protein O, zinc-binding domain"/>
    <property type="match status" value="1"/>
</dbReference>
<dbReference type="EMBL" id="WJHE01000605">
    <property type="protein sequence ID" value="MST33465.1"/>
    <property type="molecule type" value="Genomic_DNA"/>
</dbReference>
<comment type="caution">
    <text evidence="11">The sequence shown here is derived from an EMBL/GenBank/DDBJ whole genome shotgun (WGS) entry which is preliminary data.</text>
</comment>
<dbReference type="Pfam" id="PF02565">
    <property type="entry name" value="RecO_C"/>
    <property type="match status" value="1"/>
</dbReference>
<keyword evidence="4 8" id="KW-0227">DNA damage</keyword>
<evidence type="ECO:0000256" key="7">
    <source>
        <dbReference type="ARBA" id="ARBA00033409"/>
    </source>
</evidence>